<dbReference type="AlphaFoldDB" id="A0A158G702"/>
<dbReference type="NCBIfam" id="TIGR00254">
    <property type="entry name" value="GGDEF"/>
    <property type="match status" value="1"/>
</dbReference>
<accession>A0A158G702</accession>
<evidence type="ECO:0000313" key="10">
    <source>
        <dbReference type="EMBL" id="SAL27657.1"/>
    </source>
</evidence>
<dbReference type="SUPFAM" id="SSF55073">
    <property type="entry name" value="Nucleotide cyclase"/>
    <property type="match status" value="1"/>
</dbReference>
<organism evidence="10 11">
    <name type="scientific">Caballeronia udeis</name>
    <dbReference type="NCBI Taxonomy" id="1232866"/>
    <lineage>
        <taxon>Bacteria</taxon>
        <taxon>Pseudomonadati</taxon>
        <taxon>Pseudomonadota</taxon>
        <taxon>Betaproteobacteria</taxon>
        <taxon>Burkholderiales</taxon>
        <taxon>Burkholderiaceae</taxon>
        <taxon>Caballeronia</taxon>
    </lineage>
</organism>
<dbReference type="Proteomes" id="UP000054683">
    <property type="component" value="Unassembled WGS sequence"/>
</dbReference>
<keyword evidence="5 8" id="KW-1133">Transmembrane helix</keyword>
<dbReference type="GO" id="GO:0052621">
    <property type="term" value="F:diguanylate cyclase activity"/>
    <property type="evidence" value="ECO:0007669"/>
    <property type="project" value="UniProtKB-EC"/>
</dbReference>
<evidence type="ECO:0000256" key="2">
    <source>
        <dbReference type="ARBA" id="ARBA00012528"/>
    </source>
</evidence>
<feature type="transmembrane region" description="Helical" evidence="8">
    <location>
        <begin position="34"/>
        <end position="56"/>
    </location>
</feature>
<dbReference type="InterPro" id="IPR000160">
    <property type="entry name" value="GGDEF_dom"/>
</dbReference>
<dbReference type="PANTHER" id="PTHR45138">
    <property type="entry name" value="REGULATORY COMPONENTS OF SENSORY TRANSDUCTION SYSTEM"/>
    <property type="match status" value="1"/>
</dbReference>
<dbReference type="InterPro" id="IPR043128">
    <property type="entry name" value="Rev_trsase/Diguanyl_cyclase"/>
</dbReference>
<keyword evidence="3" id="KW-1003">Cell membrane</keyword>
<feature type="transmembrane region" description="Helical" evidence="8">
    <location>
        <begin position="311"/>
        <end position="332"/>
    </location>
</feature>
<evidence type="ECO:0000256" key="6">
    <source>
        <dbReference type="ARBA" id="ARBA00023136"/>
    </source>
</evidence>
<gene>
    <name evidence="10" type="ORF">AWB69_02132</name>
</gene>
<dbReference type="GO" id="GO:0005886">
    <property type="term" value="C:plasma membrane"/>
    <property type="evidence" value="ECO:0007669"/>
    <property type="project" value="UniProtKB-SubCell"/>
</dbReference>
<evidence type="ECO:0000256" key="8">
    <source>
        <dbReference type="SAM" id="Phobius"/>
    </source>
</evidence>
<evidence type="ECO:0000256" key="1">
    <source>
        <dbReference type="ARBA" id="ARBA00004651"/>
    </source>
</evidence>
<evidence type="ECO:0000256" key="3">
    <source>
        <dbReference type="ARBA" id="ARBA00022475"/>
    </source>
</evidence>
<evidence type="ECO:0000313" key="11">
    <source>
        <dbReference type="Proteomes" id="UP000054683"/>
    </source>
</evidence>
<dbReference type="InterPro" id="IPR033479">
    <property type="entry name" value="dCache_1"/>
</dbReference>
<reference evidence="10 11" key="1">
    <citation type="submission" date="2016-01" db="EMBL/GenBank/DDBJ databases">
        <authorList>
            <person name="Oliw E.H."/>
        </authorList>
    </citation>
    <scope>NUCLEOTIDE SEQUENCE [LARGE SCALE GENOMIC DNA]</scope>
    <source>
        <strain evidence="10">LMG 27134</strain>
    </source>
</reference>
<dbReference type="CDD" id="cd12915">
    <property type="entry name" value="PDC2_DGC_like"/>
    <property type="match status" value="1"/>
</dbReference>
<evidence type="ECO:0000256" key="7">
    <source>
        <dbReference type="ARBA" id="ARBA00034247"/>
    </source>
</evidence>
<dbReference type="EMBL" id="FCOK02000010">
    <property type="protein sequence ID" value="SAL27657.1"/>
    <property type="molecule type" value="Genomic_DNA"/>
</dbReference>
<dbReference type="PANTHER" id="PTHR45138:SF9">
    <property type="entry name" value="DIGUANYLATE CYCLASE DGCM-RELATED"/>
    <property type="match status" value="1"/>
</dbReference>
<name>A0A158G702_9BURK</name>
<dbReference type="GO" id="GO:0043709">
    <property type="term" value="P:cell adhesion involved in single-species biofilm formation"/>
    <property type="evidence" value="ECO:0007669"/>
    <property type="project" value="TreeGrafter"/>
</dbReference>
<keyword evidence="6 8" id="KW-0472">Membrane</keyword>
<protein>
    <recommendedName>
        <fullName evidence="2">diguanylate cyclase</fullName>
        <ecNumber evidence="2">2.7.7.65</ecNumber>
    </recommendedName>
</protein>
<dbReference type="Pfam" id="PF00990">
    <property type="entry name" value="GGDEF"/>
    <property type="match status" value="1"/>
</dbReference>
<dbReference type="InterPro" id="IPR050469">
    <property type="entry name" value="Diguanylate_Cyclase"/>
</dbReference>
<sequence length="522" mass="55557">MNPLSPPATGLRKRRIRPRWTAVGMASALSRHPLLAGVAGTVVAVLMASLSIGTLYQGRQGVLDHARETSANLVAIISSDIARNVEIYNLSLNAMVEGAQNPAIMELPPALRHQILFDRAISAAYISGAYVLDAHGNVTAEAKDAPFPAGSFADREYFYAQQRSPSAGLYFSHPFASRLRGTPTIGMSRRVNAPDGSFAGIALLAMNLAYFNSLLDKLNVGAEGSIFIIHQDGTMIARKPFRENIVGHKIASSLTFSRMANAGSGSYVAVSPVDGVRRLYTFSRVPGTPFIAAVAPAEDDVLGPWRERSRIVGALTLLSGLSFVAVSWLLALSLRERGRAQEELVLLAGTDALTGLPNRRAFDERMDDEWRRGRRAGTPLSMLFIDVDYFKPYNDTYGHALGDDALATIAHSIATAVHRPGDVPARYGGEEFVVLLPDTPSEGALHIAEAIRQHVLACAIPHRASPLGTVTVSIGCATASPPGLGGAYGLLGAADQQLYKAKAAGRDCVRPSAHTSAAVTSA</sequence>
<dbReference type="OrthoDB" id="9813903at2"/>
<dbReference type="Gene3D" id="3.30.450.20">
    <property type="entry name" value="PAS domain"/>
    <property type="match status" value="2"/>
</dbReference>
<dbReference type="PROSITE" id="PS50887">
    <property type="entry name" value="GGDEF"/>
    <property type="match status" value="1"/>
</dbReference>
<evidence type="ECO:0000256" key="5">
    <source>
        <dbReference type="ARBA" id="ARBA00022989"/>
    </source>
</evidence>
<dbReference type="Gene3D" id="3.30.70.270">
    <property type="match status" value="1"/>
</dbReference>
<dbReference type="CDD" id="cd01949">
    <property type="entry name" value="GGDEF"/>
    <property type="match status" value="1"/>
</dbReference>
<keyword evidence="4 8" id="KW-0812">Transmembrane</keyword>
<dbReference type="FunFam" id="3.30.70.270:FF:000001">
    <property type="entry name" value="Diguanylate cyclase domain protein"/>
    <property type="match status" value="1"/>
</dbReference>
<dbReference type="CDD" id="cd12914">
    <property type="entry name" value="PDC1_DGC_like"/>
    <property type="match status" value="1"/>
</dbReference>
<dbReference type="EC" id="2.7.7.65" evidence="2"/>
<evidence type="ECO:0000256" key="4">
    <source>
        <dbReference type="ARBA" id="ARBA00022692"/>
    </source>
</evidence>
<dbReference type="InterPro" id="IPR029787">
    <property type="entry name" value="Nucleotide_cyclase"/>
</dbReference>
<comment type="catalytic activity">
    <reaction evidence="7">
        <text>2 GTP = 3',3'-c-di-GMP + 2 diphosphate</text>
        <dbReference type="Rhea" id="RHEA:24898"/>
        <dbReference type="ChEBI" id="CHEBI:33019"/>
        <dbReference type="ChEBI" id="CHEBI:37565"/>
        <dbReference type="ChEBI" id="CHEBI:58805"/>
        <dbReference type="EC" id="2.7.7.65"/>
    </reaction>
</comment>
<evidence type="ECO:0000259" key="9">
    <source>
        <dbReference type="PROSITE" id="PS50887"/>
    </source>
</evidence>
<dbReference type="SMART" id="SM00267">
    <property type="entry name" value="GGDEF"/>
    <property type="match status" value="1"/>
</dbReference>
<dbReference type="GO" id="GO:1902201">
    <property type="term" value="P:negative regulation of bacterial-type flagellum-dependent cell motility"/>
    <property type="evidence" value="ECO:0007669"/>
    <property type="project" value="TreeGrafter"/>
</dbReference>
<dbReference type="Pfam" id="PF02743">
    <property type="entry name" value="dCache_1"/>
    <property type="match status" value="1"/>
</dbReference>
<comment type="subcellular location">
    <subcellularLocation>
        <location evidence="1">Cell membrane</location>
        <topology evidence="1">Multi-pass membrane protein</topology>
    </subcellularLocation>
</comment>
<proteinExistence type="predicted"/>
<feature type="domain" description="GGDEF" evidence="9">
    <location>
        <begin position="378"/>
        <end position="514"/>
    </location>
</feature>